<feature type="region of interest" description="Disordered" evidence="1">
    <location>
        <begin position="17"/>
        <end position="84"/>
    </location>
</feature>
<dbReference type="AlphaFoldDB" id="A0A397VVZ9"/>
<sequence>MASFRLRISQILSKGKRKAKNQIRGARGQYSAKKVNNDIYNSDSEGELDVNNKNGDEKGGCNNESDISDLEWEDENDSGWDDTENMENEINELNLVWKNDSQLEKTKRGPYMKGKTPKSTYYDKYGPNSIFTKAAVSAKKITSFFTSSQPSDSNYLKEISDDSDSEPESYVHMINKKANDLKKHLEQNHSKLTVKEYNYKRAIFEYLSILNNNNGHGKIKASLEVAQKVFIDGSVWKARKIRHLMEYWLLNDKLLPSKYGKHQKQFE</sequence>
<organism evidence="2 3">
    <name type="scientific">Gigaspora rosea</name>
    <dbReference type="NCBI Taxonomy" id="44941"/>
    <lineage>
        <taxon>Eukaryota</taxon>
        <taxon>Fungi</taxon>
        <taxon>Fungi incertae sedis</taxon>
        <taxon>Mucoromycota</taxon>
        <taxon>Glomeromycotina</taxon>
        <taxon>Glomeromycetes</taxon>
        <taxon>Diversisporales</taxon>
        <taxon>Gigasporaceae</taxon>
        <taxon>Gigaspora</taxon>
    </lineage>
</organism>
<reference evidence="2 3" key="1">
    <citation type="submission" date="2018-06" db="EMBL/GenBank/DDBJ databases">
        <title>Comparative genomics reveals the genomic features of Rhizophagus irregularis, R. cerebriforme, R. diaphanum and Gigaspora rosea, and their symbiotic lifestyle signature.</title>
        <authorList>
            <person name="Morin E."/>
            <person name="San Clemente H."/>
            <person name="Chen E.C.H."/>
            <person name="De La Providencia I."/>
            <person name="Hainaut M."/>
            <person name="Kuo A."/>
            <person name="Kohler A."/>
            <person name="Murat C."/>
            <person name="Tang N."/>
            <person name="Roy S."/>
            <person name="Loubradou J."/>
            <person name="Henrissat B."/>
            <person name="Grigoriev I.V."/>
            <person name="Corradi N."/>
            <person name="Roux C."/>
            <person name="Martin F.M."/>
        </authorList>
    </citation>
    <scope>NUCLEOTIDE SEQUENCE [LARGE SCALE GENOMIC DNA]</scope>
    <source>
        <strain evidence="2 3">DAOM 194757</strain>
    </source>
</reference>
<accession>A0A397VVZ9</accession>
<evidence type="ECO:0000313" key="3">
    <source>
        <dbReference type="Proteomes" id="UP000266673"/>
    </source>
</evidence>
<protein>
    <submittedName>
        <fullName evidence="2">Uncharacterized protein</fullName>
    </submittedName>
</protein>
<dbReference type="Proteomes" id="UP000266673">
    <property type="component" value="Unassembled WGS sequence"/>
</dbReference>
<comment type="caution">
    <text evidence="2">The sequence shown here is derived from an EMBL/GenBank/DDBJ whole genome shotgun (WGS) entry which is preliminary data.</text>
</comment>
<dbReference type="STRING" id="44941.A0A397VVZ9"/>
<proteinExistence type="predicted"/>
<dbReference type="EMBL" id="QKWP01000172">
    <property type="protein sequence ID" value="RIB25497.1"/>
    <property type="molecule type" value="Genomic_DNA"/>
</dbReference>
<dbReference type="OrthoDB" id="2408011at2759"/>
<keyword evidence="3" id="KW-1185">Reference proteome</keyword>
<name>A0A397VVZ9_9GLOM</name>
<gene>
    <name evidence="2" type="ORF">C2G38_2030987</name>
</gene>
<feature type="compositionally biased region" description="Acidic residues" evidence="1">
    <location>
        <begin position="66"/>
        <end position="84"/>
    </location>
</feature>
<evidence type="ECO:0000256" key="1">
    <source>
        <dbReference type="SAM" id="MobiDB-lite"/>
    </source>
</evidence>
<evidence type="ECO:0000313" key="2">
    <source>
        <dbReference type="EMBL" id="RIB25497.1"/>
    </source>
</evidence>